<evidence type="ECO:0000313" key="2">
    <source>
        <dbReference type="Proteomes" id="UP001161160"/>
    </source>
</evidence>
<evidence type="ECO:0000313" key="1">
    <source>
        <dbReference type="EMBL" id="MDH6503210.1"/>
    </source>
</evidence>
<protein>
    <submittedName>
        <fullName evidence="1">Uncharacterized protein</fullName>
    </submittedName>
</protein>
<organism evidence="1 2">
    <name type="scientific">Polynucleobacter sphagniphilus</name>
    <dbReference type="NCBI Taxonomy" id="1743169"/>
    <lineage>
        <taxon>Bacteria</taxon>
        <taxon>Pseudomonadati</taxon>
        <taxon>Pseudomonadota</taxon>
        <taxon>Betaproteobacteria</taxon>
        <taxon>Burkholderiales</taxon>
        <taxon>Burkholderiaceae</taxon>
        <taxon>Polynucleobacter</taxon>
    </lineage>
</organism>
<gene>
    <name evidence="1" type="ORF">M2127_000497</name>
</gene>
<accession>A0AA43M7T3</accession>
<dbReference type="Proteomes" id="UP001161160">
    <property type="component" value="Unassembled WGS sequence"/>
</dbReference>
<dbReference type="EMBL" id="JARXYA010000002">
    <property type="protein sequence ID" value="MDH6503210.1"/>
    <property type="molecule type" value="Genomic_DNA"/>
</dbReference>
<proteinExistence type="predicted"/>
<name>A0AA43M7T3_9BURK</name>
<comment type="caution">
    <text evidence="1">The sequence shown here is derived from an EMBL/GenBank/DDBJ whole genome shotgun (WGS) entry which is preliminary data.</text>
</comment>
<sequence>MGADSLQVSLVSVFWRGLVLVTQLLLVGCISSQPFPAGAPLPQPQPLPLLRAPQVGQEWVYEVRNVFNQAIVDTVTEKVVSIGEQVRIARASEKSGPLPDEIQEPWGYVVQDPHWNPPQVFNKPLPLWPEQLSIGPSSFIRTRYQVLGFPDNSYYWGFSMQAIEWETISVPAGQFTTLRYHNEAPTFQSNDLFRLANMRQEDVWFSPEVGRWVIRRSYGRYLLGGMAWNNALWEDYFEWRLVSWK</sequence>
<keyword evidence="2" id="KW-1185">Reference proteome</keyword>
<dbReference type="AlphaFoldDB" id="A0AA43M7T3"/>
<reference evidence="1" key="1">
    <citation type="submission" date="2023-04" db="EMBL/GenBank/DDBJ databases">
        <title>Genome Encyclopedia of Bacteria and Archaea VI: Functional Genomics of Type Strains.</title>
        <authorList>
            <person name="Whitman W."/>
        </authorList>
    </citation>
    <scope>NUCLEOTIDE SEQUENCE</scope>
    <source>
        <strain evidence="1">Enz.4-51</strain>
    </source>
</reference>